<dbReference type="InterPro" id="IPR036291">
    <property type="entry name" value="NAD(P)-bd_dom_sf"/>
</dbReference>
<evidence type="ECO:0000256" key="1">
    <source>
        <dbReference type="ARBA" id="ARBA00006484"/>
    </source>
</evidence>
<dbReference type="SUPFAM" id="SSF51735">
    <property type="entry name" value="NAD(P)-binding Rossmann-fold domains"/>
    <property type="match status" value="1"/>
</dbReference>
<evidence type="ECO:0000256" key="5">
    <source>
        <dbReference type="ARBA" id="ARBA00044059"/>
    </source>
</evidence>
<keyword evidence="2" id="KW-0560">Oxidoreductase</keyword>
<dbReference type="Proteomes" id="UP000321926">
    <property type="component" value="Unassembled WGS sequence"/>
</dbReference>
<proteinExistence type="inferred from homology"/>
<dbReference type="EC" id="1.1.1.381" evidence="5"/>
<evidence type="ECO:0000313" key="13">
    <source>
        <dbReference type="Proteomes" id="UP000321926"/>
    </source>
</evidence>
<evidence type="ECO:0000256" key="10">
    <source>
        <dbReference type="ARBA" id="ARBA00047274"/>
    </source>
</evidence>
<protein>
    <recommendedName>
        <fullName evidence="6">NADP-dependent 3-hydroxy acid dehydrogenase YdfG</fullName>
        <ecNumber evidence="4">1.1.1.298</ecNumber>
        <ecNumber evidence="5">1.1.1.381</ecNumber>
    </recommendedName>
    <alternativeName>
        <fullName evidence="8">L-allo-threonine dehydrogenase</fullName>
    </alternativeName>
    <alternativeName>
        <fullName evidence="7">Malonic semialdehyde reductase</fullName>
    </alternativeName>
</protein>
<evidence type="ECO:0000256" key="7">
    <source>
        <dbReference type="ARBA" id="ARBA00044271"/>
    </source>
</evidence>
<dbReference type="CDD" id="cd05233">
    <property type="entry name" value="SDR_c"/>
    <property type="match status" value="1"/>
</dbReference>
<dbReference type="PIRSF" id="PIRSF000126">
    <property type="entry name" value="11-beta-HSD1"/>
    <property type="match status" value="1"/>
</dbReference>
<comment type="function">
    <text evidence="9">NADP-dependent dehydrogenase with broad substrate specificity acting on 3-hydroxy acids. Catalyzes the NADP-dependent oxidation of L-allo-threonine to L-2-amino-3-keto-butyrate, which is spontaneously decarboxylated into aminoacetone. Also acts on D-threonine, L-serine, D-serine, D-3-hydroxyisobutyrate, L-3-hydroxyisobutyrate, D-glycerate and L-glycerate. Able to catalyze the reduction of the malonic semialdehyde to 3-hydroxypropionic acid. YdfG is apparently supplementing RutE, the presumed malonic semialdehyde reductase involved in pyrimidine degradation since both are able to detoxify malonic semialdehyde.</text>
</comment>
<comment type="caution">
    <text evidence="12">The sequence shown here is derived from an EMBL/GenBank/DDBJ whole genome shotgun (WGS) entry which is preliminary data.</text>
</comment>
<dbReference type="OrthoDB" id="9808814at2"/>
<reference evidence="12 13" key="1">
    <citation type="submission" date="2019-08" db="EMBL/GenBank/DDBJ databases">
        <authorList>
            <person name="Shi S."/>
        </authorList>
    </citation>
    <scope>NUCLEOTIDE SEQUENCE [LARGE SCALE GENOMIC DNA]</scope>
    <source>
        <strain evidence="12 13">GY10130</strain>
    </source>
</reference>
<dbReference type="EMBL" id="VRTY01000035">
    <property type="protein sequence ID" value="TXK46362.1"/>
    <property type="molecule type" value="Genomic_DNA"/>
</dbReference>
<evidence type="ECO:0000256" key="9">
    <source>
        <dbReference type="ARBA" id="ARBA00045650"/>
    </source>
</evidence>
<comment type="similarity">
    <text evidence="1 11">Belongs to the short-chain dehydrogenases/reductases (SDR) family.</text>
</comment>
<sequence length="282" mass="31774">MIEAKRYSLVTGASTGIGKAIAEECAKRKQNLILVSLPESGLHEVGKTLQQHYEVDVRTVELNLIQPHAVNELYDWCCRQELAIDVLINNAGMGNYSPFSSTEPETYLNIVRLNAEVVVLMTNIFLPKLREHRESYVLNVGSFVSFLPIPYKSVYSASKSFVLTFSKALHSELDQYGVHVSCLCPGPTLTETVKKRNQLLLSQNSDLLSLSPEVVAKVAIDGLFKRKRVIIPGWKNKFILSLIPLLPFRLKSYILKAIFKNGFEKEEKRPLNKTDEQKASVH</sequence>
<evidence type="ECO:0000256" key="2">
    <source>
        <dbReference type="ARBA" id="ARBA00023002"/>
    </source>
</evidence>
<evidence type="ECO:0000256" key="3">
    <source>
        <dbReference type="ARBA" id="ARBA00043812"/>
    </source>
</evidence>
<evidence type="ECO:0000256" key="6">
    <source>
        <dbReference type="ARBA" id="ARBA00044065"/>
    </source>
</evidence>
<dbReference type="PRINTS" id="PR00080">
    <property type="entry name" value="SDRFAMILY"/>
</dbReference>
<dbReference type="PANTHER" id="PTHR43086">
    <property type="entry name" value="VERY-LONG-CHAIN 3-OXOOACYL-COA REDUCTASE"/>
    <property type="match status" value="1"/>
</dbReference>
<dbReference type="PANTHER" id="PTHR43086:SF3">
    <property type="entry name" value="NADP-DEPENDENT 3-HYDROXY ACID DEHYDROGENASE YDFG"/>
    <property type="match status" value="1"/>
</dbReference>
<evidence type="ECO:0000256" key="11">
    <source>
        <dbReference type="RuleBase" id="RU000363"/>
    </source>
</evidence>
<dbReference type="Gene3D" id="3.40.50.720">
    <property type="entry name" value="NAD(P)-binding Rossmann-like Domain"/>
    <property type="match status" value="1"/>
</dbReference>
<comment type="catalytic activity">
    <reaction evidence="3">
        <text>L-allo-threonine + NADP(+) = aminoacetone + CO2 + NADPH</text>
        <dbReference type="Rhea" id="RHEA:43524"/>
        <dbReference type="ChEBI" id="CHEBI:16526"/>
        <dbReference type="ChEBI" id="CHEBI:57783"/>
        <dbReference type="ChEBI" id="CHEBI:58320"/>
        <dbReference type="ChEBI" id="CHEBI:58349"/>
        <dbReference type="ChEBI" id="CHEBI:58585"/>
        <dbReference type="EC" id="1.1.1.381"/>
    </reaction>
</comment>
<organism evidence="12 13">
    <name type="scientific">Pontibacter qinzhouensis</name>
    <dbReference type="NCBI Taxonomy" id="2603253"/>
    <lineage>
        <taxon>Bacteria</taxon>
        <taxon>Pseudomonadati</taxon>
        <taxon>Bacteroidota</taxon>
        <taxon>Cytophagia</taxon>
        <taxon>Cytophagales</taxon>
        <taxon>Hymenobacteraceae</taxon>
        <taxon>Pontibacter</taxon>
    </lineage>
</organism>
<dbReference type="AlphaFoldDB" id="A0A5C8K836"/>
<evidence type="ECO:0000313" key="12">
    <source>
        <dbReference type="EMBL" id="TXK46362.1"/>
    </source>
</evidence>
<dbReference type="InterPro" id="IPR002347">
    <property type="entry name" value="SDR_fam"/>
</dbReference>
<dbReference type="PRINTS" id="PR00081">
    <property type="entry name" value="GDHRDH"/>
</dbReference>
<keyword evidence="13" id="KW-1185">Reference proteome</keyword>
<accession>A0A5C8K836</accession>
<name>A0A5C8K836_9BACT</name>
<dbReference type="InterPro" id="IPR020904">
    <property type="entry name" value="Sc_DH/Rdtase_CS"/>
</dbReference>
<evidence type="ECO:0000256" key="8">
    <source>
        <dbReference type="ARBA" id="ARBA00044349"/>
    </source>
</evidence>
<gene>
    <name evidence="12" type="ORF">FVR03_10770</name>
</gene>
<evidence type="ECO:0000256" key="4">
    <source>
        <dbReference type="ARBA" id="ARBA00044050"/>
    </source>
</evidence>
<dbReference type="RefSeq" id="WP_147921758.1">
    <property type="nucleotide sequence ID" value="NZ_VRTY01000035.1"/>
</dbReference>
<comment type="catalytic activity">
    <reaction evidence="10">
        <text>3-hydroxypropanoate + NADP(+) = 3-oxopropanoate + NADPH + H(+)</text>
        <dbReference type="Rhea" id="RHEA:26438"/>
        <dbReference type="ChEBI" id="CHEBI:15378"/>
        <dbReference type="ChEBI" id="CHEBI:16510"/>
        <dbReference type="ChEBI" id="CHEBI:33190"/>
        <dbReference type="ChEBI" id="CHEBI:57783"/>
        <dbReference type="ChEBI" id="CHEBI:58349"/>
        <dbReference type="EC" id="1.1.1.298"/>
    </reaction>
</comment>
<dbReference type="GO" id="GO:0035527">
    <property type="term" value="F:3-hydroxypropionate dehydrogenase (NADP+) activity"/>
    <property type="evidence" value="ECO:0007669"/>
    <property type="project" value="UniProtKB-EC"/>
</dbReference>
<dbReference type="Pfam" id="PF00106">
    <property type="entry name" value="adh_short"/>
    <property type="match status" value="1"/>
</dbReference>
<dbReference type="PROSITE" id="PS00061">
    <property type="entry name" value="ADH_SHORT"/>
    <property type="match status" value="1"/>
</dbReference>
<dbReference type="EC" id="1.1.1.298" evidence="4"/>